<dbReference type="InterPro" id="IPR003680">
    <property type="entry name" value="Flavodoxin_fold"/>
</dbReference>
<evidence type="ECO:0000313" key="3">
    <source>
        <dbReference type="EMBL" id="RAL24431.1"/>
    </source>
</evidence>
<evidence type="ECO:0000313" key="4">
    <source>
        <dbReference type="Proteomes" id="UP000251213"/>
    </source>
</evidence>
<protein>
    <submittedName>
        <fullName evidence="3">General stress protein</fullName>
    </submittedName>
</protein>
<dbReference type="Gene3D" id="3.40.50.360">
    <property type="match status" value="1"/>
</dbReference>
<dbReference type="SUPFAM" id="SSF52218">
    <property type="entry name" value="Flavoproteins"/>
    <property type="match status" value="1"/>
</dbReference>
<dbReference type="InterPro" id="IPR046980">
    <property type="entry name" value="KefG/KefF"/>
</dbReference>
<comment type="caution">
    <text evidence="3">The sequence shown here is derived from an EMBL/GenBank/DDBJ whole genome shotgun (WGS) entry which is preliminary data.</text>
</comment>
<dbReference type="EMBL" id="QJKK01000004">
    <property type="protein sequence ID" value="RAL24431.1"/>
    <property type="molecule type" value="Genomic_DNA"/>
</dbReference>
<dbReference type="Proteomes" id="UP000251213">
    <property type="component" value="Unassembled WGS sequence"/>
</dbReference>
<dbReference type="Pfam" id="PF02525">
    <property type="entry name" value="Flavodoxin_2"/>
    <property type="match status" value="1"/>
</dbReference>
<dbReference type="PANTHER" id="PTHR47307:SF1">
    <property type="entry name" value="GLUTATHIONE-REGULATED POTASSIUM-EFFLUX SYSTEM ANCILLARY PROTEIN KEFG"/>
    <property type="match status" value="1"/>
</dbReference>
<keyword evidence="1" id="KW-0560">Oxidoreductase</keyword>
<feature type="domain" description="Flavodoxin-like fold" evidence="2">
    <location>
        <begin position="1"/>
        <end position="169"/>
    </location>
</feature>
<dbReference type="RefSeq" id="WP_113658802.1">
    <property type="nucleotide sequence ID" value="NZ_KZ845666.1"/>
</dbReference>
<reference evidence="3 4" key="1">
    <citation type="submission" date="2018-06" db="EMBL/GenBank/DDBJ databases">
        <title>Thermoflavimicrobium daqus sp. nov., a thermophilic microbe isolated from Moutai-flavour Daqu.</title>
        <authorList>
            <person name="Wang X."/>
            <person name="Zhou H."/>
        </authorList>
    </citation>
    <scope>NUCLEOTIDE SEQUENCE [LARGE SCALE GENOMIC DNA]</scope>
    <source>
        <strain evidence="3 4">FBKL4.011</strain>
    </source>
</reference>
<dbReference type="AlphaFoldDB" id="A0A364K577"/>
<dbReference type="GO" id="GO:0009055">
    <property type="term" value="F:electron transfer activity"/>
    <property type="evidence" value="ECO:0007669"/>
    <property type="project" value="TreeGrafter"/>
</dbReference>
<accession>A0A364K577</accession>
<dbReference type="OrthoDB" id="9798454at2"/>
<dbReference type="InterPro" id="IPR029039">
    <property type="entry name" value="Flavoprotein-like_sf"/>
</dbReference>
<organism evidence="3 4">
    <name type="scientific">Thermoflavimicrobium daqui</name>
    <dbReference type="NCBI Taxonomy" id="2137476"/>
    <lineage>
        <taxon>Bacteria</taxon>
        <taxon>Bacillati</taxon>
        <taxon>Bacillota</taxon>
        <taxon>Bacilli</taxon>
        <taxon>Bacillales</taxon>
        <taxon>Thermoactinomycetaceae</taxon>
        <taxon>Thermoflavimicrobium</taxon>
    </lineage>
</organism>
<dbReference type="GO" id="GO:0003955">
    <property type="term" value="F:NAD(P)H dehydrogenase (quinone) activity"/>
    <property type="evidence" value="ECO:0007669"/>
    <property type="project" value="TreeGrafter"/>
</dbReference>
<evidence type="ECO:0000256" key="1">
    <source>
        <dbReference type="ARBA" id="ARBA00023002"/>
    </source>
</evidence>
<reference evidence="3 4" key="2">
    <citation type="submission" date="2018-06" db="EMBL/GenBank/DDBJ databases">
        <authorList>
            <person name="Zhirakovskaya E."/>
        </authorList>
    </citation>
    <scope>NUCLEOTIDE SEQUENCE [LARGE SCALE GENOMIC DNA]</scope>
    <source>
        <strain evidence="3 4">FBKL4.011</strain>
    </source>
</reference>
<keyword evidence="4" id="KW-1185">Reference proteome</keyword>
<proteinExistence type="predicted"/>
<gene>
    <name evidence="3" type="ORF">DL897_08900</name>
</gene>
<dbReference type="GO" id="GO:0010181">
    <property type="term" value="F:FMN binding"/>
    <property type="evidence" value="ECO:0007669"/>
    <property type="project" value="TreeGrafter"/>
</dbReference>
<name>A0A364K577_9BACL</name>
<evidence type="ECO:0000259" key="2">
    <source>
        <dbReference type="Pfam" id="PF02525"/>
    </source>
</evidence>
<dbReference type="PANTHER" id="PTHR47307">
    <property type="entry name" value="GLUTATHIONE-REGULATED POTASSIUM-EFFLUX SYSTEM ANCILLARY PROTEIN KEFG"/>
    <property type="match status" value="1"/>
</dbReference>
<sequence>MKILVLVAHPDYEHSRVSRCWVEELRKSPYVTVHNLQAMYPTGQINIYYERELILRHDRIVFQFPLLWFQPPSILKKWQDEVLTYLWNGSEGDKLRGKELLLAMSMGAKEEDYQPNGLHALTMEEIICPYQALARLIGMNFLPSFQFYNAVNATHQEIQESAKRYVEHILEVSATPIA</sequence>